<gene>
    <name evidence="1" type="ORF">BDV41DRAFT_536653</name>
</gene>
<proteinExistence type="predicted"/>
<accession>A0A5N6VY30</accession>
<reference evidence="2" key="1">
    <citation type="submission" date="2019-04" db="EMBL/GenBank/DDBJ databases">
        <title>Friends and foes A comparative genomics studyof 23 Aspergillus species from section Flavi.</title>
        <authorList>
            <consortium name="DOE Joint Genome Institute"/>
            <person name="Kjaerbolling I."/>
            <person name="Vesth T."/>
            <person name="Frisvad J.C."/>
            <person name="Nybo J.L."/>
            <person name="Theobald S."/>
            <person name="Kildgaard S."/>
            <person name="Isbrandt T."/>
            <person name="Kuo A."/>
            <person name="Sato A."/>
            <person name="Lyhne E.K."/>
            <person name="Kogle M.E."/>
            <person name="Wiebenga A."/>
            <person name="Kun R.S."/>
            <person name="Lubbers R.J."/>
            <person name="Makela M.R."/>
            <person name="Barry K."/>
            <person name="Chovatia M."/>
            <person name="Clum A."/>
            <person name="Daum C."/>
            <person name="Haridas S."/>
            <person name="He G."/>
            <person name="LaButti K."/>
            <person name="Lipzen A."/>
            <person name="Mondo S."/>
            <person name="Riley R."/>
            <person name="Salamov A."/>
            <person name="Simmons B.A."/>
            <person name="Magnuson J.K."/>
            <person name="Henrissat B."/>
            <person name="Mortensen U.H."/>
            <person name="Larsen T.O."/>
            <person name="Devries R.P."/>
            <person name="Grigoriev I.V."/>
            <person name="Machida M."/>
            <person name="Baker S.E."/>
            <person name="Andersen M.R."/>
        </authorList>
    </citation>
    <scope>NUCLEOTIDE SEQUENCE [LARGE SCALE GENOMIC DNA]</scope>
    <source>
        <strain evidence="2">CBS 130015</strain>
    </source>
</reference>
<protein>
    <submittedName>
        <fullName evidence="1">Uncharacterized protein</fullName>
    </submittedName>
</protein>
<name>A0A5N6VY30_9EURO</name>
<evidence type="ECO:0000313" key="2">
    <source>
        <dbReference type="Proteomes" id="UP000325433"/>
    </source>
</evidence>
<sequence length="72" mass="7868">MLIVPICLNLFPNLQPTAHALTGHIRYNFLPECVSNDPPSCGNGLALSFRSCTKRQTIKELTRGRCGKILGA</sequence>
<dbReference type="AlphaFoldDB" id="A0A5N6VY30"/>
<keyword evidence="2" id="KW-1185">Reference proteome</keyword>
<dbReference type="EMBL" id="ML738325">
    <property type="protein sequence ID" value="KAE8313475.1"/>
    <property type="molecule type" value="Genomic_DNA"/>
</dbReference>
<evidence type="ECO:0000313" key="1">
    <source>
        <dbReference type="EMBL" id="KAE8313475.1"/>
    </source>
</evidence>
<organism evidence="1 2">
    <name type="scientific">Aspergillus transmontanensis</name>
    <dbReference type="NCBI Taxonomy" id="1034304"/>
    <lineage>
        <taxon>Eukaryota</taxon>
        <taxon>Fungi</taxon>
        <taxon>Dikarya</taxon>
        <taxon>Ascomycota</taxon>
        <taxon>Pezizomycotina</taxon>
        <taxon>Eurotiomycetes</taxon>
        <taxon>Eurotiomycetidae</taxon>
        <taxon>Eurotiales</taxon>
        <taxon>Aspergillaceae</taxon>
        <taxon>Aspergillus</taxon>
        <taxon>Aspergillus subgen. Circumdati</taxon>
    </lineage>
</organism>
<dbReference type="Proteomes" id="UP000325433">
    <property type="component" value="Unassembled WGS sequence"/>
</dbReference>